<sequence>MPFGQIYLSSQHPKWAGEYIDYGRLKKLIKPLLKAAYPEYYQRRLSVDDSSEDTTTRPLIAQQKIAEMEDFRSNILTRVGCKLLLLLEFVELNIQAIDNIVKKHDK</sequence>
<organism evidence="2 3">
    <name type="scientific">Thalassiosira oceanica</name>
    <name type="common">Marine diatom</name>
    <dbReference type="NCBI Taxonomy" id="159749"/>
    <lineage>
        <taxon>Eukaryota</taxon>
        <taxon>Sar</taxon>
        <taxon>Stramenopiles</taxon>
        <taxon>Ochrophyta</taxon>
        <taxon>Bacillariophyta</taxon>
        <taxon>Coscinodiscophyceae</taxon>
        <taxon>Thalassiosirophycidae</taxon>
        <taxon>Thalassiosirales</taxon>
        <taxon>Thalassiosiraceae</taxon>
        <taxon>Thalassiosira</taxon>
    </lineage>
</organism>
<feature type="non-terminal residue" evidence="2">
    <location>
        <position position="106"/>
    </location>
</feature>
<comment type="caution">
    <text evidence="2">The sequence shown here is derived from an EMBL/GenBank/DDBJ whole genome shotgun (WGS) entry which is preliminary data.</text>
</comment>
<reference evidence="2 3" key="1">
    <citation type="journal article" date="2012" name="Genome Biol.">
        <title>Genome and low-iron response of an oceanic diatom adapted to chronic iron limitation.</title>
        <authorList>
            <person name="Lommer M."/>
            <person name="Specht M."/>
            <person name="Roy A.S."/>
            <person name="Kraemer L."/>
            <person name="Andreson R."/>
            <person name="Gutowska M.A."/>
            <person name="Wolf J."/>
            <person name="Bergner S.V."/>
            <person name="Schilhabel M.B."/>
            <person name="Klostermeier U.C."/>
            <person name="Beiko R.G."/>
            <person name="Rosenstiel P."/>
            <person name="Hippler M."/>
            <person name="Laroche J."/>
        </authorList>
    </citation>
    <scope>NUCLEOTIDE SEQUENCE [LARGE SCALE GENOMIC DNA]</scope>
    <source>
        <strain evidence="2 3">CCMP1005</strain>
    </source>
</reference>
<evidence type="ECO:0000259" key="1">
    <source>
        <dbReference type="PROSITE" id="PS51382"/>
    </source>
</evidence>
<dbReference type="InterPro" id="IPR004331">
    <property type="entry name" value="SPX_dom"/>
</dbReference>
<proteinExistence type="predicted"/>
<dbReference type="PROSITE" id="PS51382">
    <property type="entry name" value="SPX"/>
    <property type="match status" value="1"/>
</dbReference>
<accession>K0SX94</accession>
<feature type="domain" description="SPX" evidence="1">
    <location>
        <begin position="1"/>
        <end position="106"/>
    </location>
</feature>
<keyword evidence="3" id="KW-1185">Reference proteome</keyword>
<evidence type="ECO:0000313" key="3">
    <source>
        <dbReference type="Proteomes" id="UP000266841"/>
    </source>
</evidence>
<evidence type="ECO:0000313" key="2">
    <source>
        <dbReference type="EMBL" id="EJK65601.1"/>
    </source>
</evidence>
<protein>
    <recommendedName>
        <fullName evidence="1">SPX domain-containing protein</fullName>
    </recommendedName>
</protein>
<dbReference type="Proteomes" id="UP000266841">
    <property type="component" value="Unassembled WGS sequence"/>
</dbReference>
<dbReference type="EMBL" id="AGNL01015644">
    <property type="protein sequence ID" value="EJK65601.1"/>
    <property type="molecule type" value="Genomic_DNA"/>
</dbReference>
<dbReference type="AlphaFoldDB" id="K0SX94"/>
<name>K0SX94_THAOC</name>
<gene>
    <name evidence="2" type="ORF">THAOC_13518</name>
</gene>
<dbReference type="OrthoDB" id="5588846at2759"/>